<comment type="similarity">
    <text evidence="2">Belongs to the bacterial solute-binding protein 1 family.</text>
</comment>
<dbReference type="GO" id="GO:0042597">
    <property type="term" value="C:periplasmic space"/>
    <property type="evidence" value="ECO:0007669"/>
    <property type="project" value="UniProtKB-SubCell"/>
</dbReference>
<protein>
    <submittedName>
        <fullName evidence="8">Carbohydrate ABC transporter substrate-binding protein, CUT1 family</fullName>
    </submittedName>
</protein>
<keyword evidence="4" id="KW-0732">Signal</keyword>
<keyword evidence="7" id="KW-0449">Lipoprotein</keyword>
<evidence type="ECO:0000313" key="9">
    <source>
        <dbReference type="Proteomes" id="UP000184406"/>
    </source>
</evidence>
<reference evidence="9" key="1">
    <citation type="submission" date="2016-11" db="EMBL/GenBank/DDBJ databases">
        <authorList>
            <person name="Varghese N."/>
            <person name="Submissions S."/>
        </authorList>
    </citation>
    <scope>NUCLEOTIDE SEQUENCE [LARGE SCALE GENOMIC DNA]</scope>
    <source>
        <strain evidence="9">DSM 17539</strain>
    </source>
</reference>
<dbReference type="Proteomes" id="UP000184406">
    <property type="component" value="Unassembled WGS sequence"/>
</dbReference>
<proteinExistence type="inferred from homology"/>
<sequence>MLKTITLKGIAWDHPRGYEPLKATSAAFAKIHPEVNIEWDIRSLKEFGDMPIENLIEVYDLITIDHPYMGQANANNLLLPLDKLIPRHSLEKLKAESVGPSYQSYYYNGNLYALAVDAAALIAAYREDLILKLGLNIPKTRAELLDFYKIIPSSYMVAWPLCATDLWCTFLTLCAQDGGRDFIKDKIIENRLGIQVLDELKIHLEYLHHDSINWNPIQILSRMAEDNEIIYSPFLFGYTNYSRSGYAKNLVKFGNSPTNPNIEVSTILGGVGLAISAHCEHRDLAAAYVNYVAKAETQEGIYTKNGGQPGNLEAWQSDANNRLCNNFFANTMDTMNKAYVRPQHMGWNKFQEQGAELLHNGLVKDIPSDTIMKKLNQLYQSI</sequence>
<dbReference type="RefSeq" id="WP_072859732.1">
    <property type="nucleotide sequence ID" value="NZ_FQUX01000001.1"/>
</dbReference>
<dbReference type="Gene3D" id="3.40.190.10">
    <property type="entry name" value="Periplasmic binding protein-like II"/>
    <property type="match status" value="1"/>
</dbReference>
<keyword evidence="5" id="KW-0472">Membrane</keyword>
<evidence type="ECO:0000256" key="7">
    <source>
        <dbReference type="ARBA" id="ARBA00023288"/>
    </source>
</evidence>
<keyword evidence="6" id="KW-0564">Palmitate</keyword>
<dbReference type="AlphaFoldDB" id="A0A1M4SRZ7"/>
<dbReference type="SUPFAM" id="SSF53850">
    <property type="entry name" value="Periplasmic binding protein-like II"/>
    <property type="match status" value="1"/>
</dbReference>
<dbReference type="EMBL" id="FQUX01000001">
    <property type="protein sequence ID" value="SHE34958.1"/>
    <property type="molecule type" value="Genomic_DNA"/>
</dbReference>
<evidence type="ECO:0000313" key="8">
    <source>
        <dbReference type="EMBL" id="SHE34958.1"/>
    </source>
</evidence>
<evidence type="ECO:0000256" key="2">
    <source>
        <dbReference type="ARBA" id="ARBA00008520"/>
    </source>
</evidence>
<dbReference type="PANTHER" id="PTHR43649:SF33">
    <property type="entry name" value="POLYGALACTURONAN_RHAMNOGALACTURONAN-BINDING PROTEIN YTCQ"/>
    <property type="match status" value="1"/>
</dbReference>
<evidence type="ECO:0000256" key="4">
    <source>
        <dbReference type="ARBA" id="ARBA00022729"/>
    </source>
</evidence>
<evidence type="ECO:0000256" key="3">
    <source>
        <dbReference type="ARBA" id="ARBA00022475"/>
    </source>
</evidence>
<keyword evidence="3" id="KW-1003">Cell membrane</keyword>
<dbReference type="InterPro" id="IPR006059">
    <property type="entry name" value="SBP"/>
</dbReference>
<keyword evidence="9" id="KW-1185">Reference proteome</keyword>
<evidence type="ECO:0000256" key="5">
    <source>
        <dbReference type="ARBA" id="ARBA00023136"/>
    </source>
</evidence>
<dbReference type="PANTHER" id="PTHR43649">
    <property type="entry name" value="ARABINOSE-BINDING PROTEIN-RELATED"/>
    <property type="match status" value="1"/>
</dbReference>
<dbReference type="InterPro" id="IPR050490">
    <property type="entry name" value="Bact_solute-bd_prot1"/>
</dbReference>
<accession>A0A1M4SRZ7</accession>
<name>A0A1M4SRZ7_9FLAO</name>
<evidence type="ECO:0000256" key="6">
    <source>
        <dbReference type="ARBA" id="ARBA00023139"/>
    </source>
</evidence>
<comment type="subcellular location">
    <subcellularLocation>
        <location evidence="1">Periplasm</location>
    </subcellularLocation>
</comment>
<organism evidence="8 9">
    <name type="scientific">Arenibacter palladensis</name>
    <dbReference type="NCBI Taxonomy" id="237373"/>
    <lineage>
        <taxon>Bacteria</taxon>
        <taxon>Pseudomonadati</taxon>
        <taxon>Bacteroidota</taxon>
        <taxon>Flavobacteriia</taxon>
        <taxon>Flavobacteriales</taxon>
        <taxon>Flavobacteriaceae</taxon>
        <taxon>Arenibacter</taxon>
    </lineage>
</organism>
<dbReference type="Pfam" id="PF01547">
    <property type="entry name" value="SBP_bac_1"/>
    <property type="match status" value="1"/>
</dbReference>
<evidence type="ECO:0000256" key="1">
    <source>
        <dbReference type="ARBA" id="ARBA00004418"/>
    </source>
</evidence>
<gene>
    <name evidence="8" type="ORF">SAMN03080594_1018</name>
</gene>
<dbReference type="OrthoDB" id="9811622at2"/>